<name>A0A3M7RTK3_BRAPC</name>
<keyword evidence="2" id="KW-1185">Reference proteome</keyword>
<accession>A0A3M7RTK3</accession>
<dbReference type="AlphaFoldDB" id="A0A3M7RTK3"/>
<comment type="caution">
    <text evidence="1">The sequence shown here is derived from an EMBL/GenBank/DDBJ whole genome shotgun (WGS) entry which is preliminary data.</text>
</comment>
<gene>
    <name evidence="1" type="ORF">BpHYR1_051832</name>
</gene>
<dbReference type="EMBL" id="REGN01002683">
    <property type="protein sequence ID" value="RNA26750.1"/>
    <property type="molecule type" value="Genomic_DNA"/>
</dbReference>
<organism evidence="1 2">
    <name type="scientific">Brachionus plicatilis</name>
    <name type="common">Marine rotifer</name>
    <name type="synonym">Brachionus muelleri</name>
    <dbReference type="NCBI Taxonomy" id="10195"/>
    <lineage>
        <taxon>Eukaryota</taxon>
        <taxon>Metazoa</taxon>
        <taxon>Spiralia</taxon>
        <taxon>Gnathifera</taxon>
        <taxon>Rotifera</taxon>
        <taxon>Eurotatoria</taxon>
        <taxon>Monogononta</taxon>
        <taxon>Pseudotrocha</taxon>
        <taxon>Ploima</taxon>
        <taxon>Brachionidae</taxon>
        <taxon>Brachionus</taxon>
    </lineage>
</organism>
<evidence type="ECO:0000313" key="1">
    <source>
        <dbReference type="EMBL" id="RNA26750.1"/>
    </source>
</evidence>
<proteinExistence type="predicted"/>
<protein>
    <submittedName>
        <fullName evidence="1">Uncharacterized protein</fullName>
    </submittedName>
</protein>
<reference evidence="1 2" key="1">
    <citation type="journal article" date="2018" name="Sci. Rep.">
        <title>Genomic signatures of local adaptation to the degree of environmental predictability in rotifers.</title>
        <authorList>
            <person name="Franch-Gras L."/>
            <person name="Hahn C."/>
            <person name="Garcia-Roger E.M."/>
            <person name="Carmona M.J."/>
            <person name="Serra M."/>
            <person name="Gomez A."/>
        </authorList>
    </citation>
    <scope>NUCLEOTIDE SEQUENCE [LARGE SCALE GENOMIC DNA]</scope>
    <source>
        <strain evidence="1">HYR1</strain>
    </source>
</reference>
<evidence type="ECO:0000313" key="2">
    <source>
        <dbReference type="Proteomes" id="UP000276133"/>
    </source>
</evidence>
<dbReference type="Proteomes" id="UP000276133">
    <property type="component" value="Unassembled WGS sequence"/>
</dbReference>
<sequence>MNNFTYSVQGFSSNQSIFKFFRPLRFGISFTKETSLKSEALKLISRFLLLLPCNAISTVSESILGQLIIVIETRKIMLR</sequence>